<dbReference type="AlphaFoldDB" id="A0A2P6QYX4"/>
<proteinExistence type="predicted"/>
<gene>
    <name evidence="1" type="ORF">RchiOBHm_Chr4g0424701</name>
</gene>
<dbReference type="Gramene" id="PRQ39395">
    <property type="protein sequence ID" value="PRQ39395"/>
    <property type="gene ID" value="RchiOBHm_Chr4g0424701"/>
</dbReference>
<protein>
    <submittedName>
        <fullName evidence="1">Uncharacterized protein</fullName>
    </submittedName>
</protein>
<accession>A0A2P6QYX4</accession>
<name>A0A2P6QYX4_ROSCH</name>
<evidence type="ECO:0000313" key="2">
    <source>
        <dbReference type="Proteomes" id="UP000238479"/>
    </source>
</evidence>
<reference evidence="1 2" key="1">
    <citation type="journal article" date="2018" name="Nat. Genet.">
        <title>The Rosa genome provides new insights in the design of modern roses.</title>
        <authorList>
            <person name="Bendahmane M."/>
        </authorList>
    </citation>
    <scope>NUCLEOTIDE SEQUENCE [LARGE SCALE GENOMIC DNA]</scope>
    <source>
        <strain evidence="2">cv. Old Blush</strain>
    </source>
</reference>
<comment type="caution">
    <text evidence="1">The sequence shown here is derived from an EMBL/GenBank/DDBJ whole genome shotgun (WGS) entry which is preliminary data.</text>
</comment>
<dbReference type="EMBL" id="PDCK01000042">
    <property type="protein sequence ID" value="PRQ39395.1"/>
    <property type="molecule type" value="Genomic_DNA"/>
</dbReference>
<dbReference type="Proteomes" id="UP000238479">
    <property type="component" value="Chromosome 4"/>
</dbReference>
<sequence length="100" mass="12016">MVEERNSCYIHHREYEQLDQELTVMGIGCYSNHEVEEDVHNYCNLDIHYEQMVQEPQSWDYLKAYSDQNHWRTWRLGSSSEDNVTLCDRLAGIGKPDLYW</sequence>
<evidence type="ECO:0000313" key="1">
    <source>
        <dbReference type="EMBL" id="PRQ39395.1"/>
    </source>
</evidence>
<organism evidence="1 2">
    <name type="scientific">Rosa chinensis</name>
    <name type="common">China rose</name>
    <dbReference type="NCBI Taxonomy" id="74649"/>
    <lineage>
        <taxon>Eukaryota</taxon>
        <taxon>Viridiplantae</taxon>
        <taxon>Streptophyta</taxon>
        <taxon>Embryophyta</taxon>
        <taxon>Tracheophyta</taxon>
        <taxon>Spermatophyta</taxon>
        <taxon>Magnoliopsida</taxon>
        <taxon>eudicotyledons</taxon>
        <taxon>Gunneridae</taxon>
        <taxon>Pentapetalae</taxon>
        <taxon>rosids</taxon>
        <taxon>fabids</taxon>
        <taxon>Rosales</taxon>
        <taxon>Rosaceae</taxon>
        <taxon>Rosoideae</taxon>
        <taxon>Rosoideae incertae sedis</taxon>
        <taxon>Rosa</taxon>
    </lineage>
</organism>
<keyword evidence="2" id="KW-1185">Reference proteome</keyword>